<dbReference type="Pfam" id="PF03631">
    <property type="entry name" value="Virul_fac_BrkB"/>
    <property type="match status" value="1"/>
</dbReference>
<gene>
    <name evidence="8" type="ORF">D5H75_14360</name>
</gene>
<evidence type="ECO:0000256" key="1">
    <source>
        <dbReference type="ARBA" id="ARBA00004651"/>
    </source>
</evidence>
<feature type="transmembrane region" description="Helical" evidence="7">
    <location>
        <begin position="261"/>
        <end position="283"/>
    </location>
</feature>
<evidence type="ECO:0000313" key="9">
    <source>
        <dbReference type="Proteomes" id="UP000265768"/>
    </source>
</evidence>
<sequence length="324" mass="34852">MSDLPDTGQAIDRPLELPARSWLGVLRRTVREFREDSLPDWSAALTYYAVLSVFPALLVLVSLLGLFGGDLITPMLDNLRGIAPGPVHEMLRTGLTSVQRSSAQSAGLVAVVSLLVALWSASGYVAAFIRASNAIYDIEEGRPFWKLTPLRVGLTLLLVVLMAVSAAAVALTGRLAGLAGEVAGIGTGVVAVWNVVKWPVLALLAAGMIMILYWAAPNVRQPGWRWLTPGGLLAVVLWVVVSAGFAIYVANFGSYNKTYGALATVVVFLVWLWLSNMVILLGAELDAELERGRRIEEGLPPAAEPYAEPRDTRKMESTDGLDES</sequence>
<keyword evidence="9" id="KW-1185">Reference proteome</keyword>
<dbReference type="PIRSF" id="PIRSF035875">
    <property type="entry name" value="RNase_BN"/>
    <property type="match status" value="1"/>
</dbReference>
<name>A0A3A4B3C6_9ACTN</name>
<reference evidence="8 9" key="1">
    <citation type="submission" date="2018-09" db="EMBL/GenBank/DDBJ databases">
        <title>YIM 75507 draft genome.</title>
        <authorList>
            <person name="Tang S."/>
            <person name="Feng Y."/>
        </authorList>
    </citation>
    <scope>NUCLEOTIDE SEQUENCE [LARGE SCALE GENOMIC DNA]</scope>
    <source>
        <strain evidence="8 9">YIM 75507</strain>
    </source>
</reference>
<keyword evidence="2" id="KW-1003">Cell membrane</keyword>
<dbReference type="NCBIfam" id="TIGR00765">
    <property type="entry name" value="yihY_not_rbn"/>
    <property type="match status" value="1"/>
</dbReference>
<dbReference type="GO" id="GO:0005886">
    <property type="term" value="C:plasma membrane"/>
    <property type="evidence" value="ECO:0007669"/>
    <property type="project" value="UniProtKB-SubCell"/>
</dbReference>
<feature type="region of interest" description="Disordered" evidence="6">
    <location>
        <begin position="296"/>
        <end position="324"/>
    </location>
</feature>
<evidence type="ECO:0000256" key="5">
    <source>
        <dbReference type="ARBA" id="ARBA00023136"/>
    </source>
</evidence>
<dbReference type="InterPro" id="IPR017039">
    <property type="entry name" value="Virul_fac_BrkB"/>
</dbReference>
<evidence type="ECO:0000256" key="7">
    <source>
        <dbReference type="SAM" id="Phobius"/>
    </source>
</evidence>
<comment type="subcellular location">
    <subcellularLocation>
        <location evidence="1">Cell membrane</location>
        <topology evidence="1">Multi-pass membrane protein</topology>
    </subcellularLocation>
</comment>
<keyword evidence="5 7" id="KW-0472">Membrane</keyword>
<dbReference type="OrthoDB" id="9781030at2"/>
<organism evidence="8 9">
    <name type="scientific">Bailinhaonella thermotolerans</name>
    <dbReference type="NCBI Taxonomy" id="1070861"/>
    <lineage>
        <taxon>Bacteria</taxon>
        <taxon>Bacillati</taxon>
        <taxon>Actinomycetota</taxon>
        <taxon>Actinomycetes</taxon>
        <taxon>Streptosporangiales</taxon>
        <taxon>Streptosporangiaceae</taxon>
        <taxon>Bailinhaonella</taxon>
    </lineage>
</organism>
<dbReference type="EMBL" id="QZEY01000004">
    <property type="protein sequence ID" value="RJL32675.1"/>
    <property type="molecule type" value="Genomic_DNA"/>
</dbReference>
<dbReference type="AlphaFoldDB" id="A0A3A4B3C6"/>
<feature type="transmembrane region" description="Helical" evidence="7">
    <location>
        <begin position="226"/>
        <end position="249"/>
    </location>
</feature>
<evidence type="ECO:0000256" key="4">
    <source>
        <dbReference type="ARBA" id="ARBA00022989"/>
    </source>
</evidence>
<feature type="transmembrane region" description="Helical" evidence="7">
    <location>
        <begin position="150"/>
        <end position="171"/>
    </location>
</feature>
<comment type="caution">
    <text evidence="8">The sequence shown here is derived from an EMBL/GenBank/DDBJ whole genome shotgun (WGS) entry which is preliminary data.</text>
</comment>
<protein>
    <submittedName>
        <fullName evidence="8">YihY/virulence factor BrkB family protein</fullName>
    </submittedName>
</protein>
<feature type="compositionally biased region" description="Basic and acidic residues" evidence="6">
    <location>
        <begin position="307"/>
        <end position="317"/>
    </location>
</feature>
<keyword evidence="3 7" id="KW-0812">Transmembrane</keyword>
<keyword evidence="4 7" id="KW-1133">Transmembrane helix</keyword>
<feature type="transmembrane region" description="Helical" evidence="7">
    <location>
        <begin position="106"/>
        <end position="129"/>
    </location>
</feature>
<evidence type="ECO:0000256" key="3">
    <source>
        <dbReference type="ARBA" id="ARBA00022692"/>
    </source>
</evidence>
<proteinExistence type="predicted"/>
<feature type="transmembrane region" description="Helical" evidence="7">
    <location>
        <begin position="44"/>
        <end position="67"/>
    </location>
</feature>
<evidence type="ECO:0000256" key="6">
    <source>
        <dbReference type="SAM" id="MobiDB-lite"/>
    </source>
</evidence>
<accession>A0A3A4B3C6</accession>
<dbReference type="PANTHER" id="PTHR30213">
    <property type="entry name" value="INNER MEMBRANE PROTEIN YHJD"/>
    <property type="match status" value="1"/>
</dbReference>
<dbReference type="Proteomes" id="UP000265768">
    <property type="component" value="Unassembled WGS sequence"/>
</dbReference>
<feature type="transmembrane region" description="Helical" evidence="7">
    <location>
        <begin position="191"/>
        <end position="214"/>
    </location>
</feature>
<evidence type="ECO:0000313" key="8">
    <source>
        <dbReference type="EMBL" id="RJL32675.1"/>
    </source>
</evidence>
<evidence type="ECO:0000256" key="2">
    <source>
        <dbReference type="ARBA" id="ARBA00022475"/>
    </source>
</evidence>
<dbReference type="PANTHER" id="PTHR30213:SF0">
    <property type="entry name" value="UPF0761 MEMBRANE PROTEIN YIHY"/>
    <property type="match status" value="1"/>
</dbReference>